<dbReference type="KEGG" id="lab:LA76x_3525"/>
<keyword evidence="1" id="KW-0812">Transmembrane</keyword>
<name>A0A0S2FDQ3_LYSAN</name>
<accession>A0A0S2FDQ3</accession>
<evidence type="ECO:0000256" key="1">
    <source>
        <dbReference type="SAM" id="Phobius"/>
    </source>
</evidence>
<keyword evidence="3" id="KW-0456">Lyase</keyword>
<evidence type="ECO:0000313" key="4">
    <source>
        <dbReference type="Proteomes" id="UP000060787"/>
    </source>
</evidence>
<evidence type="ECO:0000313" key="3">
    <source>
        <dbReference type="EMBL" id="ALN81648.1"/>
    </source>
</evidence>
<evidence type="ECO:0000259" key="2">
    <source>
        <dbReference type="Pfam" id="PF12708"/>
    </source>
</evidence>
<dbReference type="Proteomes" id="UP000060787">
    <property type="component" value="Chromosome"/>
</dbReference>
<organism evidence="3 4">
    <name type="scientific">Lysobacter antibioticus</name>
    <dbReference type="NCBI Taxonomy" id="84531"/>
    <lineage>
        <taxon>Bacteria</taxon>
        <taxon>Pseudomonadati</taxon>
        <taxon>Pseudomonadota</taxon>
        <taxon>Gammaproteobacteria</taxon>
        <taxon>Lysobacterales</taxon>
        <taxon>Lysobacteraceae</taxon>
        <taxon>Lysobacter</taxon>
    </lineage>
</organism>
<dbReference type="Pfam" id="PF12708">
    <property type="entry name" value="Pect-lyase_RHGA_epim"/>
    <property type="match status" value="1"/>
</dbReference>
<dbReference type="InterPro" id="IPR012334">
    <property type="entry name" value="Pectin_lyas_fold"/>
</dbReference>
<feature type="transmembrane region" description="Helical" evidence="1">
    <location>
        <begin position="57"/>
        <end position="79"/>
    </location>
</feature>
<keyword evidence="4" id="KW-1185">Reference proteome</keyword>
<dbReference type="AlphaFoldDB" id="A0A0S2FDQ3"/>
<keyword evidence="1" id="KW-0472">Membrane</keyword>
<reference evidence="3 4" key="1">
    <citation type="journal article" date="2015" name="BMC Genomics">
        <title>Comparative genomics and metabolic profiling of the genus Lysobacter.</title>
        <authorList>
            <person name="de Bruijn I."/>
            <person name="Cheng X."/>
            <person name="de Jager V."/>
            <person name="Exposito R.G."/>
            <person name="Watrous J."/>
            <person name="Patel N."/>
            <person name="Postma J."/>
            <person name="Dorrestein P.C."/>
            <person name="Kobayashi D."/>
            <person name="Raaijmakers J.M."/>
        </authorList>
    </citation>
    <scope>NUCLEOTIDE SEQUENCE [LARGE SCALE GENOMIC DNA]</scope>
    <source>
        <strain evidence="3 4">76</strain>
    </source>
</reference>
<dbReference type="GO" id="GO:0016829">
    <property type="term" value="F:lyase activity"/>
    <property type="evidence" value="ECO:0007669"/>
    <property type="project" value="UniProtKB-KW"/>
</dbReference>
<gene>
    <name evidence="3" type="ORF">LA76x_3525</name>
</gene>
<dbReference type="EMBL" id="CP011129">
    <property type="protein sequence ID" value="ALN81648.1"/>
    <property type="molecule type" value="Genomic_DNA"/>
</dbReference>
<feature type="domain" description="Rhamnogalacturonase A/B/Epimerase-like pectate lyase" evidence="2">
    <location>
        <begin position="114"/>
        <end position="166"/>
    </location>
</feature>
<protein>
    <submittedName>
        <fullName evidence="3">Pectate lyase superfamily protein</fullName>
    </submittedName>
</protein>
<dbReference type="Gene3D" id="2.160.20.10">
    <property type="entry name" value="Single-stranded right-handed beta-helix, Pectin lyase-like"/>
    <property type="match status" value="1"/>
</dbReference>
<dbReference type="InterPro" id="IPR011050">
    <property type="entry name" value="Pectin_lyase_fold/virulence"/>
</dbReference>
<dbReference type="OrthoDB" id="8950194at2"/>
<dbReference type="PATRIC" id="fig|84531.8.peg.3543"/>
<proteinExistence type="predicted"/>
<dbReference type="SUPFAM" id="SSF51126">
    <property type="entry name" value="Pectin lyase-like"/>
    <property type="match status" value="1"/>
</dbReference>
<dbReference type="InterPro" id="IPR024535">
    <property type="entry name" value="RHGA/B-epi-like_pectate_lyase"/>
</dbReference>
<sequence length="479" mass="52268">MRATFATVRAGIASAAIRDRHVMPDPGTYLGCLMSKKTTSSDASADASPHSRSRRKLIGAAGMIAGAGAAAAATTAASIGGSMYQNEPIGGAPAPRRDGAFASTALVGTDPGRINVKDYGAVGNGSTDDTAAIERARDAVFASRNGNGWLTHHLYFPAGIYRVTKADVLLPKGPDTAKTKINGYVIEGQGKRSSEILFDAAPSGGDAFANNLLTAYGRLRQLRVREISFRAARPGLNWIYCWASVAGGTNQDFAFDDVEWRGPWNRVIGLDGPADSNLNSEWSFNRCHLANDVVLGDAFLHSGMTPTHSQQDQFLNFWFRDCKFEYQSGTLLRFARGGYINVYGGSWIQCNETQDIPSVFFDLPPGPHNNTVKTLIVMGVRFELRHAKSKLMNCGWDAANANLTFISCTDAARSFQSHIGPPSIPVTYRPRNGDMPYVKWQSCQLMGRHESFATVNRERLVFEQCHTFNYPMAQFLVQK</sequence>
<keyword evidence="1" id="KW-1133">Transmembrane helix</keyword>